<dbReference type="PANTHER" id="PTHR42852:SF13">
    <property type="entry name" value="PROTEIN DIPZ"/>
    <property type="match status" value="1"/>
</dbReference>
<reference evidence="3" key="1">
    <citation type="journal article" date="2014" name="Int. J. Syst. Evol. Microbiol.">
        <title>Complete genome sequence of Corynebacterium casei LMG S-19264T (=DSM 44701T), isolated from a smear-ripened cheese.</title>
        <authorList>
            <consortium name="US DOE Joint Genome Institute (JGI-PGF)"/>
            <person name="Walter F."/>
            <person name="Albersmeier A."/>
            <person name="Kalinowski J."/>
            <person name="Ruckert C."/>
        </authorList>
    </citation>
    <scope>NUCLEOTIDE SEQUENCE</scope>
    <source>
        <strain evidence="3">CGMCC 1.15958</strain>
    </source>
</reference>
<dbReference type="InterPro" id="IPR050553">
    <property type="entry name" value="Thioredoxin_ResA/DsbE_sf"/>
</dbReference>
<dbReference type="AlphaFoldDB" id="A0A916ZA10"/>
<name>A0A916ZA10_9BACT</name>
<keyword evidence="1" id="KW-0812">Transmembrane</keyword>
<keyword evidence="1" id="KW-0472">Membrane</keyword>
<evidence type="ECO:0000256" key="1">
    <source>
        <dbReference type="SAM" id="Phobius"/>
    </source>
</evidence>
<keyword evidence="4" id="KW-1185">Reference proteome</keyword>
<dbReference type="GO" id="GO:0016209">
    <property type="term" value="F:antioxidant activity"/>
    <property type="evidence" value="ECO:0007669"/>
    <property type="project" value="InterPro"/>
</dbReference>
<protein>
    <recommendedName>
        <fullName evidence="2">Thioredoxin domain-containing protein</fullName>
    </recommendedName>
</protein>
<dbReference type="InterPro" id="IPR000866">
    <property type="entry name" value="AhpC/TSA"/>
</dbReference>
<gene>
    <name evidence="3" type="ORF">GCM10011514_52850</name>
</gene>
<dbReference type="Pfam" id="PF17127">
    <property type="entry name" value="DUF5106"/>
    <property type="match status" value="1"/>
</dbReference>
<proteinExistence type="predicted"/>
<dbReference type="Pfam" id="PF14289">
    <property type="entry name" value="DUF4369"/>
    <property type="match status" value="1"/>
</dbReference>
<dbReference type="Gene3D" id="3.40.30.10">
    <property type="entry name" value="Glutaredoxin"/>
    <property type="match status" value="1"/>
</dbReference>
<dbReference type="InterPro" id="IPR033395">
    <property type="entry name" value="DUF5106"/>
</dbReference>
<evidence type="ECO:0000313" key="3">
    <source>
        <dbReference type="EMBL" id="GGD82253.1"/>
    </source>
</evidence>
<feature type="transmembrane region" description="Helical" evidence="1">
    <location>
        <begin position="6"/>
        <end position="26"/>
    </location>
</feature>
<feature type="domain" description="Thioredoxin" evidence="2">
    <location>
        <begin position="322"/>
        <end position="462"/>
    </location>
</feature>
<dbReference type="PROSITE" id="PS51352">
    <property type="entry name" value="THIOREDOXIN_2"/>
    <property type="match status" value="1"/>
</dbReference>
<accession>A0A916ZA10</accession>
<dbReference type="Pfam" id="PF00578">
    <property type="entry name" value="AhpC-TSA"/>
    <property type="match status" value="1"/>
</dbReference>
<dbReference type="Proteomes" id="UP000609064">
    <property type="component" value="Unassembled WGS sequence"/>
</dbReference>
<dbReference type="EMBL" id="BMKK01000019">
    <property type="protein sequence ID" value="GGD82253.1"/>
    <property type="molecule type" value="Genomic_DNA"/>
</dbReference>
<comment type="caution">
    <text evidence="3">The sequence shown here is derived from an EMBL/GenBank/DDBJ whole genome shotgun (WGS) entry which is preliminary data.</text>
</comment>
<dbReference type="GO" id="GO:0016491">
    <property type="term" value="F:oxidoreductase activity"/>
    <property type="evidence" value="ECO:0007669"/>
    <property type="project" value="InterPro"/>
</dbReference>
<dbReference type="InterPro" id="IPR013766">
    <property type="entry name" value="Thioredoxin_domain"/>
</dbReference>
<dbReference type="InterPro" id="IPR036249">
    <property type="entry name" value="Thioredoxin-like_sf"/>
</dbReference>
<keyword evidence="1" id="KW-1133">Transmembrane helix</keyword>
<sequence length="462" mass="53551">MEVFILKIYLPMFRFYFIVIINLLLFEPLEPIAGYQIVGNIKDLKANKCLLGYYFGSSNQVVFVDTAKVDTKGNFVFEGNQQLAEGLYFVEFPTKKRLDLVIGAGQNFEFSTDFANLNNHISFKNSDENTLYYSYINFVRPRQASLKTRLSTEQNSKIQQELYTFQTSFFKEKSGHLATSILAANEIPYIPTFTLPNGKPDNDKVYHYYKNHLFDNINLGDERLTRTNLIEPKIDEYIQKLTYQVADSAIKSVDALMQKAPVPAFRKYFASKMLNFYQKKPFIGAENVYIHLIDRYYINEPNLWDASALKQMTSRANTLRPLLLGKKIPNMTVTGTDGKMYSLHDIQARYTILYIYSLDCPHCQEHAPKVAALQTKLAVKGVKFFAVAVERDEAKWRNFIAKYHTQNLLNLMDKNNIINFVKEYNTVEYPTDFVLDSQKRIVGKQINPALLEDYIKYLDQKK</sequence>
<dbReference type="CDD" id="cd02966">
    <property type="entry name" value="TlpA_like_family"/>
    <property type="match status" value="1"/>
</dbReference>
<evidence type="ECO:0000259" key="2">
    <source>
        <dbReference type="PROSITE" id="PS51352"/>
    </source>
</evidence>
<reference evidence="3" key="2">
    <citation type="submission" date="2020-09" db="EMBL/GenBank/DDBJ databases">
        <authorList>
            <person name="Sun Q."/>
            <person name="Zhou Y."/>
        </authorList>
    </citation>
    <scope>NUCLEOTIDE SEQUENCE</scope>
    <source>
        <strain evidence="3">CGMCC 1.15958</strain>
    </source>
</reference>
<evidence type="ECO:0000313" key="4">
    <source>
        <dbReference type="Proteomes" id="UP000609064"/>
    </source>
</evidence>
<dbReference type="PANTHER" id="PTHR42852">
    <property type="entry name" value="THIOL:DISULFIDE INTERCHANGE PROTEIN DSBE"/>
    <property type="match status" value="1"/>
</dbReference>
<dbReference type="SUPFAM" id="SSF52833">
    <property type="entry name" value="Thioredoxin-like"/>
    <property type="match status" value="1"/>
</dbReference>
<organism evidence="3 4">
    <name type="scientific">Emticicia aquatilis</name>
    <dbReference type="NCBI Taxonomy" id="1537369"/>
    <lineage>
        <taxon>Bacteria</taxon>
        <taxon>Pseudomonadati</taxon>
        <taxon>Bacteroidota</taxon>
        <taxon>Cytophagia</taxon>
        <taxon>Cytophagales</taxon>
        <taxon>Leadbetterellaceae</taxon>
        <taxon>Emticicia</taxon>
    </lineage>
</organism>
<dbReference type="InterPro" id="IPR025380">
    <property type="entry name" value="DUF4369"/>
</dbReference>